<dbReference type="EMBL" id="LVJN01000015">
    <property type="protein sequence ID" value="OSM06740.1"/>
    <property type="molecule type" value="Genomic_DNA"/>
</dbReference>
<protein>
    <submittedName>
        <fullName evidence="5">Putative Lhr-like helicase</fullName>
    </submittedName>
</protein>
<keyword evidence="5" id="KW-0347">Helicase</keyword>
<evidence type="ECO:0000313" key="5">
    <source>
        <dbReference type="EMBL" id="OSM06740.1"/>
    </source>
</evidence>
<dbReference type="CDD" id="cd17922">
    <property type="entry name" value="DEXHc_LHR-like"/>
    <property type="match status" value="1"/>
</dbReference>
<evidence type="ECO:0000313" key="6">
    <source>
        <dbReference type="Proteomes" id="UP000194003"/>
    </source>
</evidence>
<dbReference type="GO" id="GO:0005524">
    <property type="term" value="F:ATP binding"/>
    <property type="evidence" value="ECO:0007669"/>
    <property type="project" value="UniProtKB-KW"/>
</dbReference>
<dbReference type="STRING" id="1434232.MAIT1_04722"/>
<dbReference type="GO" id="GO:0003677">
    <property type="term" value="F:DNA binding"/>
    <property type="evidence" value="ECO:0007669"/>
    <property type="project" value="TreeGrafter"/>
</dbReference>
<dbReference type="PROSITE" id="PS51192">
    <property type="entry name" value="HELICASE_ATP_BIND_1"/>
    <property type="match status" value="1"/>
</dbReference>
<dbReference type="OrthoDB" id="9815222at2"/>
<organism evidence="5 6">
    <name type="scientific">Magnetofaba australis IT-1</name>
    <dbReference type="NCBI Taxonomy" id="1434232"/>
    <lineage>
        <taxon>Bacteria</taxon>
        <taxon>Pseudomonadati</taxon>
        <taxon>Pseudomonadota</taxon>
        <taxon>Magnetococcia</taxon>
        <taxon>Magnetococcales</taxon>
        <taxon>Magnetococcaceae</taxon>
        <taxon>Magnetofaba</taxon>
    </lineage>
</organism>
<evidence type="ECO:0000256" key="2">
    <source>
        <dbReference type="ARBA" id="ARBA00022840"/>
    </source>
</evidence>
<keyword evidence="6" id="KW-1185">Reference proteome</keyword>
<dbReference type="SMART" id="SM00487">
    <property type="entry name" value="DEXDc"/>
    <property type="match status" value="1"/>
</dbReference>
<evidence type="ECO:0000256" key="1">
    <source>
        <dbReference type="ARBA" id="ARBA00022741"/>
    </source>
</evidence>
<dbReference type="SUPFAM" id="SSF52540">
    <property type="entry name" value="P-loop containing nucleoside triphosphate hydrolases"/>
    <property type="match status" value="1"/>
</dbReference>
<dbReference type="PANTHER" id="PTHR47962:SF5">
    <property type="entry name" value="ATP-DEPENDENT HELICASE LHR-RELATED"/>
    <property type="match status" value="1"/>
</dbReference>
<evidence type="ECO:0000259" key="4">
    <source>
        <dbReference type="PROSITE" id="PS51194"/>
    </source>
</evidence>
<keyword evidence="5" id="KW-0378">Hydrolase</keyword>
<feature type="domain" description="Helicase C-terminal" evidence="4">
    <location>
        <begin position="233"/>
        <end position="389"/>
    </location>
</feature>
<dbReference type="GO" id="GO:0016887">
    <property type="term" value="F:ATP hydrolysis activity"/>
    <property type="evidence" value="ECO:0007669"/>
    <property type="project" value="TreeGrafter"/>
</dbReference>
<dbReference type="InterPro" id="IPR001650">
    <property type="entry name" value="Helicase_C-like"/>
</dbReference>
<dbReference type="InterPro" id="IPR011545">
    <property type="entry name" value="DEAD/DEAH_box_helicase_dom"/>
</dbReference>
<comment type="caution">
    <text evidence="5">The sequence shown here is derived from an EMBL/GenBank/DDBJ whole genome shotgun (WGS) entry which is preliminary data.</text>
</comment>
<dbReference type="InterPro" id="IPR052511">
    <property type="entry name" value="ATP-dep_Helicase"/>
</dbReference>
<dbReference type="Gene3D" id="3.40.50.300">
    <property type="entry name" value="P-loop containing nucleotide triphosphate hydrolases"/>
    <property type="match status" value="2"/>
</dbReference>
<dbReference type="SMART" id="SM00490">
    <property type="entry name" value="HELICc"/>
    <property type="match status" value="1"/>
</dbReference>
<feature type="domain" description="Helicase ATP-binding" evidence="3">
    <location>
        <begin position="32"/>
        <end position="211"/>
    </location>
</feature>
<dbReference type="Proteomes" id="UP000194003">
    <property type="component" value="Unassembled WGS sequence"/>
</dbReference>
<evidence type="ECO:0000259" key="3">
    <source>
        <dbReference type="PROSITE" id="PS51192"/>
    </source>
</evidence>
<reference evidence="5 6" key="1">
    <citation type="journal article" date="2016" name="BMC Genomics">
        <title>Combined genomic and structural analyses of a cultured magnetotactic bacterium reveals its niche adaptation to a dynamic environment.</title>
        <authorList>
            <person name="Araujo A.C."/>
            <person name="Morillo V."/>
            <person name="Cypriano J."/>
            <person name="Teixeira L.C."/>
            <person name="Leao P."/>
            <person name="Lyra S."/>
            <person name="Almeida L.G."/>
            <person name="Bazylinski D.A."/>
            <person name="Vasconcellos A.T."/>
            <person name="Abreu F."/>
            <person name="Lins U."/>
        </authorList>
    </citation>
    <scope>NUCLEOTIDE SEQUENCE [LARGE SCALE GENOMIC DNA]</scope>
    <source>
        <strain evidence="5 6">IT-1</strain>
    </source>
</reference>
<dbReference type="GO" id="GO:0004386">
    <property type="term" value="F:helicase activity"/>
    <property type="evidence" value="ECO:0007669"/>
    <property type="project" value="UniProtKB-KW"/>
</dbReference>
<gene>
    <name evidence="5" type="ORF">MAIT1_04722</name>
</gene>
<dbReference type="Pfam" id="PF00271">
    <property type="entry name" value="Helicase_C"/>
    <property type="match status" value="1"/>
</dbReference>
<dbReference type="AlphaFoldDB" id="A0A1Y2K7K5"/>
<sequence>MSSFENLHPAVQHHIVNSLGWPSLRPLQESSIDPIMKGRNAILLAPTAGGKTEAAIFPIFSRMLKENWQGLSVLYICPIKALLNNLEHRLESFGNLIGRRVALWHGDVKDSKRLKIANDPPDILLATPESIEVILVSRRIDHRILLQNVKAVVIDEVHAFAGDDRGWHLLALLERLTHLTGRDIQRIGLSATVGNPEELLQWVSGSSKSEGLVINPPVRDAVKPDVQVDYVGNLSNAAIVISRLHRGEKRLVFCDSRNQVEKLSVELRGLGVETYVSHSSLSLDERKRAEAAFSQGQDCVIVATSTLELGIDVGDLDRVIQIDAPFTVSSFLQRIGRTGRRPGSSRNCLFLTTSEDAFLRAMGLMRLWADGYVEPITPPPLPFHILAQQIMALALQESGIGIRAWREHICGMPGFAEMELNDQNTVLQHMLIEGILFEDGGLLIMGDEGEATFGRRNFMELMSVFLSPPMFTILHGRKEIGQVHQNSFQTNKEAPAVLALAGQSWRVTHIDWNRHIAYVEPSKERGSSRWVGGGQPMYFELCQSVAQVLMGQVEGIVFSERGRSLLGELHDEFEWLEAGKTFLIDEGKAAIRWWTFAGGTFNAMVAKCMNQMSLVTHSDNYSLAIRGNAQSEQIRTAIASCLQRMENLDAGICGGATSPYKFDECLPVRIVEKMLVRRNSALVFTPKYVGAIWAGRRKLPVQAIWRNR</sequence>
<keyword evidence="2" id="KW-0067">ATP-binding</keyword>
<dbReference type="PANTHER" id="PTHR47962">
    <property type="entry name" value="ATP-DEPENDENT HELICASE LHR-RELATED-RELATED"/>
    <property type="match status" value="1"/>
</dbReference>
<dbReference type="InterPro" id="IPR027417">
    <property type="entry name" value="P-loop_NTPase"/>
</dbReference>
<dbReference type="PROSITE" id="PS51194">
    <property type="entry name" value="HELICASE_CTER"/>
    <property type="match status" value="1"/>
</dbReference>
<dbReference type="Pfam" id="PF00270">
    <property type="entry name" value="DEAD"/>
    <property type="match status" value="1"/>
</dbReference>
<dbReference type="RefSeq" id="WP_085440423.1">
    <property type="nucleotide sequence ID" value="NZ_LVJN01000015.1"/>
</dbReference>
<dbReference type="InterPro" id="IPR014001">
    <property type="entry name" value="Helicase_ATP-bd"/>
</dbReference>
<accession>A0A1Y2K7K5</accession>
<proteinExistence type="predicted"/>
<keyword evidence="1" id="KW-0547">Nucleotide-binding</keyword>
<name>A0A1Y2K7K5_9PROT</name>